<keyword evidence="1" id="KW-0732">Signal</keyword>
<name>A0A1V6LPY6_9FLAO</name>
<protein>
    <recommendedName>
        <fullName evidence="4">DUF1735 domain-containing protein</fullName>
    </recommendedName>
</protein>
<evidence type="ECO:0008006" key="4">
    <source>
        <dbReference type="Google" id="ProtNLM"/>
    </source>
</evidence>
<accession>A0A1V6LPY6</accession>
<dbReference type="PROSITE" id="PS51257">
    <property type="entry name" value="PROKAR_LIPOPROTEIN"/>
    <property type="match status" value="1"/>
</dbReference>
<gene>
    <name evidence="2" type="ORF">BUL40_12515</name>
</gene>
<comment type="caution">
    <text evidence="2">The sequence shown here is derived from an EMBL/GenBank/DDBJ whole genome shotgun (WGS) entry which is preliminary data.</text>
</comment>
<evidence type="ECO:0000313" key="3">
    <source>
        <dbReference type="Proteomes" id="UP000191680"/>
    </source>
</evidence>
<keyword evidence="3" id="KW-1185">Reference proteome</keyword>
<reference evidence="2 3" key="1">
    <citation type="submission" date="2016-12" db="EMBL/GenBank/DDBJ databases">
        <authorList>
            <person name="Song W.-J."/>
            <person name="Kurnit D.M."/>
        </authorList>
    </citation>
    <scope>NUCLEOTIDE SEQUENCE [LARGE SCALE GENOMIC DNA]</scope>
    <source>
        <strain evidence="2 3">HSG9</strain>
    </source>
</reference>
<evidence type="ECO:0000256" key="1">
    <source>
        <dbReference type="SAM" id="SignalP"/>
    </source>
</evidence>
<dbReference type="EMBL" id="MTBC01000008">
    <property type="protein sequence ID" value="OQD42233.1"/>
    <property type="molecule type" value="Genomic_DNA"/>
</dbReference>
<dbReference type="Proteomes" id="UP000191680">
    <property type="component" value="Unassembled WGS sequence"/>
</dbReference>
<feature type="signal peptide" evidence="1">
    <location>
        <begin position="1"/>
        <end position="28"/>
    </location>
</feature>
<proteinExistence type="predicted"/>
<dbReference type="AlphaFoldDB" id="A0A1V6LPY6"/>
<organism evidence="2 3">
    <name type="scientific">Croceivirga radicis</name>
    <dbReference type="NCBI Taxonomy" id="1929488"/>
    <lineage>
        <taxon>Bacteria</taxon>
        <taxon>Pseudomonadati</taxon>
        <taxon>Bacteroidota</taxon>
        <taxon>Flavobacteriia</taxon>
        <taxon>Flavobacteriales</taxon>
        <taxon>Flavobacteriaceae</taxon>
        <taxon>Croceivirga</taxon>
    </lineage>
</organism>
<evidence type="ECO:0000313" key="2">
    <source>
        <dbReference type="EMBL" id="OQD42233.1"/>
    </source>
</evidence>
<feature type="chain" id="PRO_5010737013" description="DUF1735 domain-containing protein" evidence="1">
    <location>
        <begin position="29"/>
        <end position="303"/>
    </location>
</feature>
<sequence length="303" mass="32935">MKKMKNFFIKNTGILAGLALLVASCAEGDNVVDEIFDNETRGAILRTVNFETNEIPIGASDYTFEVDLEVQDQQNGTLVDAIEVYLGFVDNTFEDTENETDRIVREEVLYETLNASTFTTGEFGLPRTSFSVALPAMLSALNLEESDIFVTGGDQLRVRFELVLNDGRRYSFADNSGTLTGSFFSSPFLYTAVVVCPPLAPSAGTWTFDLQDSYGDGWNGASLDVTIDGEVTNITMADGSESTVTLDVPEGAQAISIIFNSGDWDEEITYQVTSSTGTTILDLAPDHTAGVELLDYCNTSLDL</sequence>